<reference evidence="2 3" key="1">
    <citation type="submission" date="2018-06" db="EMBL/GenBank/DDBJ databases">
        <title>Bacteria isolated from soil of Wuhan.</title>
        <authorList>
            <person name="Wei X."/>
            <person name="Chunhua H."/>
        </authorList>
    </citation>
    <scope>NUCLEOTIDE SEQUENCE [LARGE SCALE GENOMIC DNA]</scope>
    <source>
        <strain evidence="3">xwS2</strain>
    </source>
</reference>
<sequence length="1455" mass="161869">MAPGALTDSDSSNLNKLAQIRLDELNGAFDELRGSLFQRFKQAQIEYWNGAEDTLEGVSRSRCLQQMLRAALLQGVRTGGLTEDASICVLDVLQGSVEHLGLFAVEVQVDSYVNSDLLPDLLICAERDEGQLVIWCTPAGKVRCYESYDAFGEALCAETAARYQFESLSWQRFALSGEVFALQVGLLLNAVLDQVDRAQVASLNTVECLEQAFAELSDPARFFPASGFFDNDLPAVKLPDWLARVGSADQFEYHAAVLDLAILQVASAGVTALQDIDDLNSYTARCLRAQMLEDHPVEANYFADDLLLAVSVPVGDPKGVGIETLRDARRLTLTQLAIGHLDALKGGIVTGITHRHEQLIMAWMTPLYVTDLIERVDIGGTYPLYLQEKLNDAASLDWRVTRFGREWRCRLLFDALKAKITGKLSEPAWRTLAAFCRNAELPHEALKIGPLAFKRSPASQHSDEVDCMFVIQIDEPNSWLIYRPLYADDPLCQFNDPHALMAAVSEPGELQLSILQWLDQSVRSIYDEGGFKEPHLSILPLDPFTMPERPAPASLAVRFWESEIDARIFQAQREVMIELADRNSVSNAEHRWAVLKQFGWLMFNLVAPLLPGPLCSATWLLLELGSLHDDLETLRKGSDAEKSLAIADVLSSLAIAMLHVPMPYPALRANRGFWPAVRLDGPPPAYVLAASHVQVSEGQAYVAGALQESAWQHLDFSWLGTQGLDRLTAQQRRRLHALVSPVRIDGLVPLSSGPAQGLYSVNHLYYVRLAGEVYQVLLEEGGARIVGPSGTPGPYINKQEGGWRLDTRLRGGGPRKLKVEQDHKRLVTRLNELSTQTRTAWELSQEKGGQVRSLLLDIKKMKALIKKAQDNEGRKMSEEEVLRLVSLYQGRLQGMDEPLRLARMKAVEAHESLVKHDVEMEAVLATLGEEKYRDRSDPGEALDLRDRHLRLKLDLIRSTDYILSELFQLAGYRETNAMARQIMQLPAEARPEMFRRFRARIVETVGLQDRMLVASGNLDRFLPMVDAQSQLNPGPTARTVQDVIDARQVTTIDLAYQQAMNLADLGLHMDKVSGKKRLITFLDDLDNTALSSAASAHGQLALSNLTAADRITVLRTAWDEYLSALLNSQRIARVGGRLVDAAMLARYTQQMQFLKDAAGSELVQAIREQDLGEMAPSRPPAYPVGESQQRIAHTANGRLVIGTEISIDDKQVLEVRSPYSGKVLHTFHRLNGAWSEESGVSQPELPESEPEEDAKLLAEGLLEHNAQVISDAEALVARDKNADGISSLLDAQIEDVRRVSAGLRKVDEDDQLVGRLNEALEALRASKVRILSDLYSNSQYPSAEGLRYLHAQRLLKIEYVGPRQQTADGGGLDEYRIIRLKSASDTKGRNLWAAHFHFNDVAANATAFDKGHLKLWSQRKWGYREQLMAAQAGETLSIYRGNLTYADVKDIIPFH</sequence>
<gene>
    <name evidence="2" type="ORF">DM813_01755</name>
</gene>
<organism evidence="2 3">
    <name type="scientific">Pseudomonas alkylphenolica</name>
    <dbReference type="NCBI Taxonomy" id="237609"/>
    <lineage>
        <taxon>Bacteria</taxon>
        <taxon>Pseudomonadati</taxon>
        <taxon>Pseudomonadota</taxon>
        <taxon>Gammaproteobacteria</taxon>
        <taxon>Pseudomonadales</taxon>
        <taxon>Pseudomonadaceae</taxon>
        <taxon>Pseudomonas</taxon>
    </lineage>
</organism>
<name>A0A443ZYV5_9PSED</name>
<dbReference type="Pfam" id="PF20178">
    <property type="entry name" value="ToxA_N"/>
    <property type="match status" value="1"/>
</dbReference>
<evidence type="ECO:0000313" key="3">
    <source>
        <dbReference type="Proteomes" id="UP000288983"/>
    </source>
</evidence>
<dbReference type="EMBL" id="QJRG01000033">
    <property type="protein sequence ID" value="RWU26576.1"/>
    <property type="molecule type" value="Genomic_DNA"/>
</dbReference>
<accession>A0A443ZYV5</accession>
<dbReference type="InterPro" id="IPR046673">
    <property type="entry name" value="ToxA_N"/>
</dbReference>
<comment type="caution">
    <text evidence="2">The sequence shown here is derived from an EMBL/GenBank/DDBJ whole genome shotgun (WGS) entry which is preliminary data.</text>
</comment>
<protein>
    <recommendedName>
        <fullName evidence="1">Dermonecrotic toxin N-terminal domain-containing protein</fullName>
    </recommendedName>
</protein>
<proteinExistence type="predicted"/>
<evidence type="ECO:0000259" key="1">
    <source>
        <dbReference type="Pfam" id="PF20178"/>
    </source>
</evidence>
<dbReference type="Proteomes" id="UP000288983">
    <property type="component" value="Unassembled WGS sequence"/>
</dbReference>
<feature type="domain" description="Dermonecrotic toxin N-terminal" evidence="1">
    <location>
        <begin position="273"/>
        <end position="505"/>
    </location>
</feature>
<evidence type="ECO:0000313" key="2">
    <source>
        <dbReference type="EMBL" id="RWU26576.1"/>
    </source>
</evidence>